<evidence type="ECO:0000256" key="4">
    <source>
        <dbReference type="ARBA" id="ARBA00022452"/>
    </source>
</evidence>
<evidence type="ECO:0000256" key="3">
    <source>
        <dbReference type="ARBA" id="ARBA00022448"/>
    </source>
</evidence>
<evidence type="ECO:0000256" key="1">
    <source>
        <dbReference type="ARBA" id="ARBA00004442"/>
    </source>
</evidence>
<evidence type="ECO:0000256" key="8">
    <source>
        <dbReference type="SAM" id="Coils"/>
    </source>
</evidence>
<feature type="coiled-coil region" evidence="8">
    <location>
        <begin position="365"/>
        <end position="392"/>
    </location>
</feature>
<dbReference type="PANTHER" id="PTHR30026:SF20">
    <property type="entry name" value="OUTER MEMBRANE PROTEIN TOLC"/>
    <property type="match status" value="1"/>
</dbReference>
<dbReference type="SUPFAM" id="SSF56954">
    <property type="entry name" value="Outer membrane efflux proteins (OEP)"/>
    <property type="match status" value="1"/>
</dbReference>
<dbReference type="InterPro" id="IPR051906">
    <property type="entry name" value="TolC-like"/>
</dbReference>
<dbReference type="InterPro" id="IPR003423">
    <property type="entry name" value="OMP_efflux"/>
</dbReference>
<comment type="similarity">
    <text evidence="2">Belongs to the outer membrane factor (OMF) (TC 1.B.17) family.</text>
</comment>
<dbReference type="EMBL" id="BMIX01000004">
    <property type="protein sequence ID" value="GGG37751.1"/>
    <property type="molecule type" value="Genomic_DNA"/>
</dbReference>
<keyword evidence="8" id="KW-0175">Coiled coil</keyword>
<sequence length="470" mass="53880">MKTFIIITSFFFSLQLFSQKISSEKLSLEESIEIALKNNINLKRSQLQAETAALTFKGTRSEVLPSLNGRFNYGVNNGRSIDPFTNDFIDQKLNFSNAGLNLDTQIFNGFELRNSIQRDRFNMKASEAQAEAERQQLILDVTLAYFQVLNNQDLMELAKFRLESTRQQTDRLETLNEEGQGNPADYTDIKGQVNNDQSSVVDAKNNLYQSKLELAQLLNLDSEINIEEFQVSPELEKYRLSAEETYEASLENLATFKARRLRIQAAEEDIAVSRSLFAPNISLFAQLNTNYSSVARLFNETGTQIVETGQFITVDEVTYPVRTNQSQFGEEKISYSDQFENNLNSVIGVAVDIPIFNGFRAKRNVQLKKIELEDAELELENTKTQFLQAIKRAHSDMEAAYENYFILQDQVEAYEQSYEVNEIRFTNGVSNIVEYIISKNNLDRARINLANAKYEYLIRIKVLDYYKGDV</sequence>
<organism evidence="9 10">
    <name type="scientific">Christiangramia forsetii</name>
    <dbReference type="NCBI Taxonomy" id="411153"/>
    <lineage>
        <taxon>Bacteria</taxon>
        <taxon>Pseudomonadati</taxon>
        <taxon>Bacteroidota</taxon>
        <taxon>Flavobacteriia</taxon>
        <taxon>Flavobacteriales</taxon>
        <taxon>Flavobacteriaceae</taxon>
        <taxon>Christiangramia</taxon>
    </lineage>
</organism>
<gene>
    <name evidence="9" type="ORF">GCM10011532_21780</name>
</gene>
<dbReference type="PANTHER" id="PTHR30026">
    <property type="entry name" value="OUTER MEMBRANE PROTEIN TOLC"/>
    <property type="match status" value="1"/>
</dbReference>
<keyword evidence="4" id="KW-1134">Transmembrane beta strand</keyword>
<evidence type="ECO:0000256" key="2">
    <source>
        <dbReference type="ARBA" id="ARBA00007613"/>
    </source>
</evidence>
<proteinExistence type="inferred from homology"/>
<dbReference type="RefSeq" id="WP_011708622.1">
    <property type="nucleotide sequence ID" value="NZ_BMIX01000004.1"/>
</dbReference>
<keyword evidence="5" id="KW-0812">Transmembrane</keyword>
<keyword evidence="6" id="KW-0472">Membrane</keyword>
<evidence type="ECO:0000313" key="10">
    <source>
        <dbReference type="Proteomes" id="UP000605733"/>
    </source>
</evidence>
<dbReference type="Proteomes" id="UP000605733">
    <property type="component" value="Unassembled WGS sequence"/>
</dbReference>
<evidence type="ECO:0000256" key="6">
    <source>
        <dbReference type="ARBA" id="ARBA00023136"/>
    </source>
</evidence>
<accession>A0ABQ1WN08</accession>
<keyword evidence="10" id="KW-1185">Reference proteome</keyword>
<protein>
    <submittedName>
        <fullName evidence="9">Transporter</fullName>
    </submittedName>
</protein>
<evidence type="ECO:0000256" key="5">
    <source>
        <dbReference type="ARBA" id="ARBA00022692"/>
    </source>
</evidence>
<name>A0ABQ1WN08_9FLAO</name>
<reference evidence="10" key="1">
    <citation type="journal article" date="2019" name="Int. J. Syst. Evol. Microbiol.">
        <title>The Global Catalogue of Microorganisms (GCM) 10K type strain sequencing project: providing services to taxonomists for standard genome sequencing and annotation.</title>
        <authorList>
            <consortium name="The Broad Institute Genomics Platform"/>
            <consortium name="The Broad Institute Genome Sequencing Center for Infectious Disease"/>
            <person name="Wu L."/>
            <person name="Ma J."/>
        </authorList>
    </citation>
    <scope>NUCLEOTIDE SEQUENCE [LARGE SCALE GENOMIC DNA]</scope>
    <source>
        <strain evidence="10">CGMCC 1.15422</strain>
    </source>
</reference>
<comment type="subcellular location">
    <subcellularLocation>
        <location evidence="1">Cell outer membrane</location>
    </subcellularLocation>
</comment>
<evidence type="ECO:0000313" key="9">
    <source>
        <dbReference type="EMBL" id="GGG37751.1"/>
    </source>
</evidence>
<dbReference type="Gene3D" id="1.20.1600.10">
    <property type="entry name" value="Outer membrane efflux proteins (OEP)"/>
    <property type="match status" value="1"/>
</dbReference>
<dbReference type="Pfam" id="PF02321">
    <property type="entry name" value="OEP"/>
    <property type="match status" value="2"/>
</dbReference>
<keyword evidence="7" id="KW-0998">Cell outer membrane</keyword>
<keyword evidence="3" id="KW-0813">Transport</keyword>
<evidence type="ECO:0000256" key="7">
    <source>
        <dbReference type="ARBA" id="ARBA00023237"/>
    </source>
</evidence>
<comment type="caution">
    <text evidence="9">The sequence shown here is derived from an EMBL/GenBank/DDBJ whole genome shotgun (WGS) entry which is preliminary data.</text>
</comment>